<proteinExistence type="predicted"/>
<feature type="non-terminal residue" evidence="1">
    <location>
        <position position="131"/>
    </location>
</feature>
<dbReference type="InterPro" id="IPR008999">
    <property type="entry name" value="Actin-crosslinking"/>
</dbReference>
<dbReference type="HOGENOM" id="CLU_076163_2_0_1"/>
<dbReference type="InParanoid" id="G9MRT0"/>
<keyword evidence="2" id="KW-1185">Reference proteome</keyword>
<evidence type="ECO:0008006" key="3">
    <source>
        <dbReference type="Google" id="ProtNLM"/>
    </source>
</evidence>
<dbReference type="RefSeq" id="XP_013957010.1">
    <property type="nucleotide sequence ID" value="XM_014101535.1"/>
</dbReference>
<comment type="caution">
    <text evidence="1">The sequence shown here is derived from an EMBL/GenBank/DDBJ whole genome shotgun (WGS) entry which is preliminary data.</text>
</comment>
<evidence type="ECO:0000313" key="2">
    <source>
        <dbReference type="Proteomes" id="UP000007115"/>
    </source>
</evidence>
<protein>
    <recommendedName>
        <fullName evidence="3">Fascin domain-containing protein</fullName>
    </recommendedName>
</protein>
<dbReference type="AlphaFoldDB" id="G9MRT0"/>
<accession>G9MRT0</accession>
<name>G9MRT0_HYPVG</name>
<organism evidence="1 2">
    <name type="scientific">Hypocrea virens (strain Gv29-8 / FGSC 10586)</name>
    <name type="common">Gliocladium virens</name>
    <name type="synonym">Trichoderma virens</name>
    <dbReference type="NCBI Taxonomy" id="413071"/>
    <lineage>
        <taxon>Eukaryota</taxon>
        <taxon>Fungi</taxon>
        <taxon>Dikarya</taxon>
        <taxon>Ascomycota</taxon>
        <taxon>Pezizomycotina</taxon>
        <taxon>Sordariomycetes</taxon>
        <taxon>Hypocreomycetidae</taxon>
        <taxon>Hypocreales</taxon>
        <taxon>Hypocreaceae</taxon>
        <taxon>Trichoderma</taxon>
    </lineage>
</organism>
<dbReference type="EMBL" id="ABDF02000006">
    <property type="protein sequence ID" value="EHK22799.1"/>
    <property type="molecule type" value="Genomic_DNA"/>
</dbReference>
<gene>
    <name evidence="1" type="ORF">TRIVIDRAFT_131558</name>
</gene>
<reference evidence="1 2" key="1">
    <citation type="journal article" date="2011" name="Genome Biol.">
        <title>Comparative genome sequence analysis underscores mycoparasitism as the ancestral life style of Trichoderma.</title>
        <authorList>
            <person name="Kubicek C.P."/>
            <person name="Herrera-Estrella A."/>
            <person name="Seidl-Seiboth V."/>
            <person name="Martinez D.A."/>
            <person name="Druzhinina I.S."/>
            <person name="Thon M."/>
            <person name="Zeilinger S."/>
            <person name="Casas-Flores S."/>
            <person name="Horwitz B.A."/>
            <person name="Mukherjee P.K."/>
            <person name="Mukherjee M."/>
            <person name="Kredics L."/>
            <person name="Alcaraz L.D."/>
            <person name="Aerts A."/>
            <person name="Antal Z."/>
            <person name="Atanasova L."/>
            <person name="Cervantes-Badillo M.G."/>
            <person name="Challacombe J."/>
            <person name="Chertkov O."/>
            <person name="McCluskey K."/>
            <person name="Coulpier F."/>
            <person name="Deshpande N."/>
            <person name="von Doehren H."/>
            <person name="Ebbole D.J."/>
            <person name="Esquivel-Naranjo E.U."/>
            <person name="Fekete E."/>
            <person name="Flipphi M."/>
            <person name="Glaser F."/>
            <person name="Gomez-Rodriguez E.Y."/>
            <person name="Gruber S."/>
            <person name="Han C."/>
            <person name="Henrissat B."/>
            <person name="Hermosa R."/>
            <person name="Hernandez-Onate M."/>
            <person name="Karaffa L."/>
            <person name="Kosti I."/>
            <person name="Le Crom S."/>
            <person name="Lindquist E."/>
            <person name="Lucas S."/>
            <person name="Luebeck M."/>
            <person name="Luebeck P.S."/>
            <person name="Margeot A."/>
            <person name="Metz B."/>
            <person name="Misra M."/>
            <person name="Nevalainen H."/>
            <person name="Omann M."/>
            <person name="Packer N."/>
            <person name="Perrone G."/>
            <person name="Uresti-Rivera E.E."/>
            <person name="Salamov A."/>
            <person name="Schmoll M."/>
            <person name="Seiboth B."/>
            <person name="Shapiro H."/>
            <person name="Sukno S."/>
            <person name="Tamayo-Ramos J.A."/>
            <person name="Tisch D."/>
            <person name="Wiest A."/>
            <person name="Wilkinson H.H."/>
            <person name="Zhang M."/>
            <person name="Coutinho P.M."/>
            <person name="Kenerley C.M."/>
            <person name="Monte E."/>
            <person name="Baker S.E."/>
            <person name="Grigoriev I.V."/>
        </authorList>
    </citation>
    <scope>NUCLEOTIDE SEQUENCE [LARGE SCALE GENOMIC DNA]</scope>
    <source>
        <strain evidence="2">Gv29-8 / FGSC 10586</strain>
    </source>
</reference>
<evidence type="ECO:0000313" key="1">
    <source>
        <dbReference type="EMBL" id="EHK22799.1"/>
    </source>
</evidence>
<feature type="non-terminal residue" evidence="1">
    <location>
        <position position="1"/>
    </location>
</feature>
<dbReference type="OrthoDB" id="5289641at2759"/>
<dbReference type="SUPFAM" id="SSF50405">
    <property type="entry name" value="Actin-crosslinking proteins"/>
    <property type="match status" value="1"/>
</dbReference>
<dbReference type="Proteomes" id="UP000007115">
    <property type="component" value="Unassembled WGS sequence"/>
</dbReference>
<dbReference type="GeneID" id="25787529"/>
<dbReference type="PANTHER" id="PTHR39697:SF2">
    <property type="entry name" value="CYANOVIRIN-N DOMAIN-CONTAINING PROTEIN"/>
    <property type="match status" value="1"/>
</dbReference>
<dbReference type="PANTHER" id="PTHR39697">
    <property type="entry name" value="RICIN B LECTIN DOMAIN-CONTAINING PROTEIN-RELATED"/>
    <property type="match status" value="1"/>
</dbReference>
<sequence>VEHHPKAGKYFMIRTRAEPHYILTVEDGELRLLTKPTLGGGTFWHCSKRSGWLTFRNSVTGTFLGQNGQGGFSATQFHQEMREYFVTERHEDGGYILIMKNGDELSQVAISGDAECLVEQKEGGTAWDFIE</sequence>
<dbReference type="eggNOG" id="ENOG502T154">
    <property type="taxonomic scope" value="Eukaryota"/>
</dbReference>
<dbReference type="VEuPathDB" id="FungiDB:TRIVIDRAFT_131558"/>